<dbReference type="PANTHER" id="PTHR13356">
    <property type="entry name" value="OB FOLD NUCLEIC ACID BINDING PROTEIN-RELATED"/>
    <property type="match status" value="1"/>
</dbReference>
<dbReference type="GO" id="GO:0000724">
    <property type="term" value="P:double-strand break repair via homologous recombination"/>
    <property type="evidence" value="ECO:0007669"/>
    <property type="project" value="TreeGrafter"/>
</dbReference>
<evidence type="ECO:0000256" key="3">
    <source>
        <dbReference type="ARBA" id="ARBA00022771"/>
    </source>
</evidence>
<evidence type="ECO:0000313" key="8">
    <source>
        <dbReference type="EMBL" id="WEU40921.1"/>
    </source>
</evidence>
<reference evidence="8" key="2">
    <citation type="journal article" date="2022" name="Nat. Microbiol.">
        <title>A closed Candidatus Odinarchaeum chromosome exposes Asgard archaeal viruses.</title>
        <authorList>
            <person name="Tamarit D."/>
            <person name="Caceres E.F."/>
            <person name="Krupovic M."/>
            <person name="Nijland R."/>
            <person name="Eme L."/>
            <person name="Robinson N.P."/>
            <person name="Ettema T.J.G."/>
        </authorList>
    </citation>
    <scope>NUCLEOTIDE SEQUENCE</scope>
    <source>
        <strain evidence="8">LCB_4</strain>
    </source>
</reference>
<feature type="domain" description="Replication factor A C-terminal" evidence="7">
    <location>
        <begin position="542"/>
        <end position="680"/>
    </location>
</feature>
<dbReference type="GO" id="GO:0010212">
    <property type="term" value="P:response to ionizing radiation"/>
    <property type="evidence" value="ECO:0007669"/>
    <property type="project" value="TreeGrafter"/>
</dbReference>
<evidence type="ECO:0000256" key="2">
    <source>
        <dbReference type="ARBA" id="ARBA00022723"/>
    </source>
</evidence>
<dbReference type="Gene3D" id="2.40.50.140">
    <property type="entry name" value="Nucleic acid-binding proteins"/>
    <property type="match status" value="5"/>
</dbReference>
<dbReference type="InterPro" id="IPR004365">
    <property type="entry name" value="NA-bd_OB_tRNA"/>
</dbReference>
<evidence type="ECO:0000256" key="5">
    <source>
        <dbReference type="ARBA" id="ARBA00023125"/>
    </source>
</evidence>
<organism evidence="8 9">
    <name type="scientific">Odinarchaeota yellowstonii (strain LCB_4)</name>
    <dbReference type="NCBI Taxonomy" id="1841599"/>
    <lineage>
        <taxon>Archaea</taxon>
        <taxon>Promethearchaeati</taxon>
        <taxon>Candidatus Odinarchaeota</taxon>
        <taxon>Candidatus Odinarchaeia</taxon>
        <taxon>Candidatus Odinarchaeales</taxon>
        <taxon>Candidatus Odinarchaeaceae</taxon>
        <taxon>Candidatus Odinarchaeum</taxon>
    </lineage>
</organism>
<dbReference type="GO" id="GO:0003677">
    <property type="term" value="F:DNA binding"/>
    <property type="evidence" value="ECO:0007669"/>
    <property type="project" value="UniProtKB-KW"/>
</dbReference>
<reference evidence="8" key="1">
    <citation type="journal article" date="2017" name="Nature">
        <title>Asgard archaea illuminate the origin of eukaryotic cellular complexity.</title>
        <authorList>
            <person name="Zaremba-Niedzwiedzka K."/>
            <person name="Caceres E.F."/>
            <person name="Saw J.H."/>
            <person name="Backstrom D."/>
            <person name="Juzokaite L."/>
            <person name="Vancaester E."/>
            <person name="Seitz K.W."/>
            <person name="Anantharaman K."/>
            <person name="Starnawski P."/>
            <person name="Kjeldsen K.U."/>
            <person name="Scott M.B."/>
            <person name="Nunoura T."/>
            <person name="Banfield J.F."/>
            <person name="Schramm A."/>
            <person name="Baker B.J."/>
            <person name="Spang A."/>
            <person name="Ettema T.J.G."/>
        </authorList>
    </citation>
    <scope>NUCLEOTIDE SEQUENCE</scope>
    <source>
        <strain evidence="8">LCB_4</strain>
    </source>
</reference>
<dbReference type="Proteomes" id="UP000186851">
    <property type="component" value="Chromosome"/>
</dbReference>
<evidence type="ECO:0000259" key="6">
    <source>
        <dbReference type="Pfam" id="PF01336"/>
    </source>
</evidence>
<dbReference type="CDD" id="cd04476">
    <property type="entry name" value="RPA1_DBD_C"/>
    <property type="match status" value="1"/>
</dbReference>
<dbReference type="InterPro" id="IPR047192">
    <property type="entry name" value="Euk_RPA1_DBD_C"/>
</dbReference>
<evidence type="ECO:0000313" key="9">
    <source>
        <dbReference type="Proteomes" id="UP000186851"/>
    </source>
</evidence>
<keyword evidence="5" id="KW-0238">DNA-binding</keyword>
<dbReference type="SUPFAM" id="SSF50249">
    <property type="entry name" value="Nucleic acid-binding proteins"/>
    <property type="match status" value="5"/>
</dbReference>
<name>A0AAF0D3D1_ODILC</name>
<sequence length="688" mass="74967">MSLSIDEVIHKIRAKVKISKEDLLNKIRLKKNELGGLITDEGAAYIIAKELGVNIFEDQNKIEHKLKISDLIPGMSSVSITGVVKDLTPVKVFDRGGGRKGAVASGRLMDNSGEIRVVFWDEKTTSIKQGIIRDGRVIKIIRGYVKEGRDGKPELNVGVRSEILYPTDTGLEHLYSKPSIITDFSELEPGKTGLSVAGIVTRIFAPSTFTRADGSEGQVMSFILQGVKGSCRVVIWGDGVSLFDGLKEGETIYIKNLSARENRNGEIELHATSTVEVEVNPDLKFDFSSIPETRLLQISEINGRYFDIDVAGKVTSIFEEKEFSRADGSIGRVKSIIISDNTGSARVSFWDDKIDEISSLKIGDILKISHAYTKVDDFGVSINTGATSIIEINPSDVTIPSVSESVKRKIVEINADSFNISVTGKVIQIYDLKEFNRTDGSTGKVLSMIIADETASIRAVAWGKSAEFLKDLKIGDIIQVKGGYAKTGLNNNVELHLGDSSTISINPLGVELSSVNVDKSVSVSTVFQRKKISELQPQDKVEVTGTIVYVLGKNIVYPACPSCFKKASKTDTGWVCDNCGGISEVKYRIILSVTIDDGTGTIRANLLGNSAETILGASAAEIQNLIEEGREVEVNALTQSLIAKTYVFGGKVIFSDFSQDNELNVTYIRPVEPEKEAKNLLEYLNSGE</sequence>
<dbReference type="InterPro" id="IPR051231">
    <property type="entry name" value="SOSS-B"/>
</dbReference>
<accession>A0AAF0D3D1</accession>
<protein>
    <submittedName>
        <fullName evidence="8">OB-fold nucleic acid binding domain-containing protein</fullName>
    </submittedName>
</protein>
<dbReference type="AlphaFoldDB" id="A0AAF0D3D1"/>
<evidence type="ECO:0000256" key="4">
    <source>
        <dbReference type="ARBA" id="ARBA00022833"/>
    </source>
</evidence>
<dbReference type="EMBL" id="CP091871">
    <property type="protein sequence ID" value="WEU40921.1"/>
    <property type="molecule type" value="Genomic_DNA"/>
</dbReference>
<dbReference type="PANTHER" id="PTHR13356:SF0">
    <property type="entry name" value="SOSS COMPLEX SUBUNIT B HOMOLOG"/>
    <property type="match status" value="1"/>
</dbReference>
<dbReference type="Pfam" id="PF01336">
    <property type="entry name" value="tRNA_anti-codon"/>
    <property type="match status" value="1"/>
</dbReference>
<dbReference type="GO" id="GO:0008270">
    <property type="term" value="F:zinc ion binding"/>
    <property type="evidence" value="ECO:0007669"/>
    <property type="project" value="UniProtKB-KW"/>
</dbReference>
<evidence type="ECO:0000259" key="7">
    <source>
        <dbReference type="Pfam" id="PF08646"/>
    </source>
</evidence>
<keyword evidence="2" id="KW-0479">Metal-binding</keyword>
<gene>
    <name evidence="8" type="ORF">OdinLCB4_003150</name>
</gene>
<dbReference type="InterPro" id="IPR012340">
    <property type="entry name" value="NA-bd_OB-fold"/>
</dbReference>
<comment type="similarity">
    <text evidence="1">Belongs to the replication factor A protein 1 family.</text>
</comment>
<dbReference type="CDD" id="cd04491">
    <property type="entry name" value="SoSSB_OBF"/>
    <property type="match status" value="3"/>
</dbReference>
<dbReference type="Pfam" id="PF08646">
    <property type="entry name" value="Rep_fac-A_C"/>
    <property type="match status" value="1"/>
</dbReference>
<keyword evidence="3" id="KW-0863">Zinc-finger</keyword>
<proteinExistence type="inferred from homology"/>
<dbReference type="InterPro" id="IPR013955">
    <property type="entry name" value="Rep_factor-A_C"/>
</dbReference>
<keyword evidence="4" id="KW-0862">Zinc</keyword>
<evidence type="ECO:0000256" key="1">
    <source>
        <dbReference type="ARBA" id="ARBA00005690"/>
    </source>
</evidence>
<feature type="domain" description="OB" evidence="6">
    <location>
        <begin position="421"/>
        <end position="496"/>
    </location>
</feature>
<dbReference type="KEGG" id="oyw:OdinLCB4_003150"/>